<feature type="chain" id="PRO_5020598453" evidence="2">
    <location>
        <begin position="23"/>
        <end position="166"/>
    </location>
</feature>
<dbReference type="AlphaFoldDB" id="A0A4R4EAD5"/>
<feature type="signal peptide" evidence="2">
    <location>
        <begin position="1"/>
        <end position="22"/>
    </location>
</feature>
<accession>A0A4R4EAD5</accession>
<evidence type="ECO:0000256" key="1">
    <source>
        <dbReference type="SAM" id="MobiDB-lite"/>
    </source>
</evidence>
<feature type="compositionally biased region" description="Low complexity" evidence="1">
    <location>
        <begin position="59"/>
        <end position="75"/>
    </location>
</feature>
<keyword evidence="2" id="KW-0732">Signal</keyword>
<comment type="caution">
    <text evidence="3">The sequence shown here is derived from an EMBL/GenBank/DDBJ whole genome shotgun (WGS) entry which is preliminary data.</text>
</comment>
<keyword evidence="4" id="KW-1185">Reference proteome</keyword>
<dbReference type="Proteomes" id="UP000295418">
    <property type="component" value="Unassembled WGS sequence"/>
</dbReference>
<sequence length="166" mass="17753">MKKYIISLALIGSLSFVTAAQADAPVPGSIDDPVVTKSYMDQRIKEEVAKALGNGGNTNTGNNSSNNNGNTSTLSDNSFETVQLEKGKTLMAEAGTEIIVRRGKTYVVSTDGDSVVDATTGKDVNKGALIENNHLLIFPRETRGIQADAKDTKDIWLMVRGGYTIK</sequence>
<evidence type="ECO:0000313" key="3">
    <source>
        <dbReference type="EMBL" id="TCZ76826.1"/>
    </source>
</evidence>
<evidence type="ECO:0000256" key="2">
    <source>
        <dbReference type="SAM" id="SignalP"/>
    </source>
</evidence>
<evidence type="ECO:0000313" key="4">
    <source>
        <dbReference type="Proteomes" id="UP000295418"/>
    </source>
</evidence>
<gene>
    <name evidence="3" type="ORF">E0485_12645</name>
</gene>
<reference evidence="3 4" key="1">
    <citation type="submission" date="2019-03" db="EMBL/GenBank/DDBJ databases">
        <authorList>
            <person name="Kim M.K.M."/>
        </authorList>
    </citation>
    <scope>NUCLEOTIDE SEQUENCE [LARGE SCALE GENOMIC DNA]</scope>
    <source>
        <strain evidence="3 4">18JY21-1</strain>
    </source>
</reference>
<dbReference type="OrthoDB" id="2381664at2"/>
<dbReference type="RefSeq" id="WP_132418414.1">
    <property type="nucleotide sequence ID" value="NZ_SKFG01000011.1"/>
</dbReference>
<proteinExistence type="predicted"/>
<organism evidence="3 4">
    <name type="scientific">Paenibacillus albiflavus</name>
    <dbReference type="NCBI Taxonomy" id="2545760"/>
    <lineage>
        <taxon>Bacteria</taxon>
        <taxon>Bacillati</taxon>
        <taxon>Bacillota</taxon>
        <taxon>Bacilli</taxon>
        <taxon>Bacillales</taxon>
        <taxon>Paenibacillaceae</taxon>
        <taxon>Paenibacillus</taxon>
    </lineage>
</organism>
<protein>
    <submittedName>
        <fullName evidence="3">Uncharacterized protein</fullName>
    </submittedName>
</protein>
<name>A0A4R4EAD5_9BACL</name>
<dbReference type="EMBL" id="SKFG01000011">
    <property type="protein sequence ID" value="TCZ76826.1"/>
    <property type="molecule type" value="Genomic_DNA"/>
</dbReference>
<feature type="region of interest" description="Disordered" evidence="1">
    <location>
        <begin position="51"/>
        <end position="75"/>
    </location>
</feature>